<dbReference type="RefSeq" id="XP_001300706.1">
    <property type="nucleotide sequence ID" value="XM_001300705.1"/>
</dbReference>
<evidence type="ECO:0000313" key="2">
    <source>
        <dbReference type="EMBL" id="EAX87776.1"/>
    </source>
</evidence>
<dbReference type="EMBL" id="DS114400">
    <property type="protein sequence ID" value="EAX87776.1"/>
    <property type="molecule type" value="Genomic_DNA"/>
</dbReference>
<feature type="region of interest" description="Disordered" evidence="1">
    <location>
        <begin position="165"/>
        <end position="188"/>
    </location>
</feature>
<reference evidence="2" key="1">
    <citation type="submission" date="2006-10" db="EMBL/GenBank/DDBJ databases">
        <authorList>
            <person name="Amadeo P."/>
            <person name="Zhao Q."/>
            <person name="Wortman J."/>
            <person name="Fraser-Liggett C."/>
            <person name="Carlton J."/>
        </authorList>
    </citation>
    <scope>NUCLEOTIDE SEQUENCE</scope>
    <source>
        <strain evidence="2">G3</strain>
    </source>
</reference>
<sequence length="222" mass="26251">MDDNIRALIAYNFDSMIMDQSNKCKQAKKSKLPEIFDFVLFCIKTYSNQTIYLFLKAFIDSKSTFSSEDAQRFSKSCNDHYRITNNNFHTDEFFEKLYFQRLSYQGNNVSDFKKQFFNSTNDHFQRYKKLQPNMLEYCCNMIFHFESNKPVLQKQSTADQKANIEQNAPVTTNYPNDGAIYDLPPQPADEQVQITDGNEVYPFDSYEPTFEDDHFYLEFDGF</sequence>
<proteinExistence type="predicted"/>
<feature type="compositionally biased region" description="Polar residues" evidence="1">
    <location>
        <begin position="165"/>
        <end position="175"/>
    </location>
</feature>
<dbReference type="KEGG" id="tva:4745428"/>
<dbReference type="VEuPathDB" id="TrichDB:TVAG_213920"/>
<name>A2G4Z3_TRIV3</name>
<dbReference type="InParanoid" id="A2G4Z3"/>
<accession>A2G4Z3</accession>
<gene>
    <name evidence="2" type="ORF">TVAG_213920</name>
</gene>
<evidence type="ECO:0000256" key="1">
    <source>
        <dbReference type="SAM" id="MobiDB-lite"/>
    </source>
</evidence>
<reference evidence="2" key="2">
    <citation type="journal article" date="2007" name="Science">
        <title>Draft genome sequence of the sexually transmitted pathogen Trichomonas vaginalis.</title>
        <authorList>
            <person name="Carlton J.M."/>
            <person name="Hirt R.P."/>
            <person name="Silva J.C."/>
            <person name="Delcher A.L."/>
            <person name="Schatz M."/>
            <person name="Zhao Q."/>
            <person name="Wortman J.R."/>
            <person name="Bidwell S.L."/>
            <person name="Alsmark U.C.M."/>
            <person name="Besteiro S."/>
            <person name="Sicheritz-Ponten T."/>
            <person name="Noel C.J."/>
            <person name="Dacks J.B."/>
            <person name="Foster P.G."/>
            <person name="Simillion C."/>
            <person name="Van de Peer Y."/>
            <person name="Miranda-Saavedra D."/>
            <person name="Barton G.J."/>
            <person name="Westrop G.D."/>
            <person name="Mueller S."/>
            <person name="Dessi D."/>
            <person name="Fiori P.L."/>
            <person name="Ren Q."/>
            <person name="Paulsen I."/>
            <person name="Zhang H."/>
            <person name="Bastida-Corcuera F.D."/>
            <person name="Simoes-Barbosa A."/>
            <person name="Brown M.T."/>
            <person name="Hayes R.D."/>
            <person name="Mukherjee M."/>
            <person name="Okumura C.Y."/>
            <person name="Schneider R."/>
            <person name="Smith A.J."/>
            <person name="Vanacova S."/>
            <person name="Villalvazo M."/>
            <person name="Haas B.J."/>
            <person name="Pertea M."/>
            <person name="Feldblyum T.V."/>
            <person name="Utterback T.R."/>
            <person name="Shu C.L."/>
            <person name="Osoegawa K."/>
            <person name="de Jong P.J."/>
            <person name="Hrdy I."/>
            <person name="Horvathova L."/>
            <person name="Zubacova Z."/>
            <person name="Dolezal P."/>
            <person name="Malik S.B."/>
            <person name="Logsdon J.M. Jr."/>
            <person name="Henze K."/>
            <person name="Gupta A."/>
            <person name="Wang C.C."/>
            <person name="Dunne R.L."/>
            <person name="Upcroft J.A."/>
            <person name="Upcroft P."/>
            <person name="White O."/>
            <person name="Salzberg S.L."/>
            <person name="Tang P."/>
            <person name="Chiu C.-H."/>
            <person name="Lee Y.-S."/>
            <person name="Embley T.M."/>
            <person name="Coombs G.H."/>
            <person name="Mottram J.C."/>
            <person name="Tachezy J."/>
            <person name="Fraser-Liggett C.M."/>
            <person name="Johnson P.J."/>
        </authorList>
    </citation>
    <scope>NUCLEOTIDE SEQUENCE [LARGE SCALE GENOMIC DNA]</scope>
    <source>
        <strain evidence="2">G3</strain>
    </source>
</reference>
<organism evidence="2 3">
    <name type="scientific">Trichomonas vaginalis (strain ATCC PRA-98 / G3)</name>
    <dbReference type="NCBI Taxonomy" id="412133"/>
    <lineage>
        <taxon>Eukaryota</taxon>
        <taxon>Metamonada</taxon>
        <taxon>Parabasalia</taxon>
        <taxon>Trichomonadida</taxon>
        <taxon>Trichomonadidae</taxon>
        <taxon>Trichomonas</taxon>
    </lineage>
</organism>
<dbReference type="VEuPathDB" id="TrichDB:TVAGG3_0947330"/>
<protein>
    <submittedName>
        <fullName evidence="2">Uncharacterized protein</fullName>
    </submittedName>
</protein>
<dbReference type="Proteomes" id="UP000001542">
    <property type="component" value="Unassembled WGS sequence"/>
</dbReference>
<dbReference type="AlphaFoldDB" id="A2G4Z3"/>
<keyword evidence="3" id="KW-1185">Reference proteome</keyword>
<evidence type="ECO:0000313" key="3">
    <source>
        <dbReference type="Proteomes" id="UP000001542"/>
    </source>
</evidence>